<dbReference type="PANTHER" id="PTHR33490">
    <property type="entry name" value="BLR5614 PROTEIN-RELATED"/>
    <property type="match status" value="1"/>
</dbReference>
<dbReference type="RefSeq" id="WP_221250387.1">
    <property type="nucleotide sequence ID" value="NZ_AP024355.1"/>
</dbReference>
<dbReference type="EMBL" id="AP024355">
    <property type="protein sequence ID" value="BCR07016.1"/>
    <property type="molecule type" value="Genomic_DNA"/>
</dbReference>
<dbReference type="InterPro" id="IPR038765">
    <property type="entry name" value="Papain-like_cys_pep_sf"/>
</dbReference>
<dbReference type="SUPFAM" id="SSF54001">
    <property type="entry name" value="Cysteine proteinases"/>
    <property type="match status" value="1"/>
</dbReference>
<reference evidence="2 3" key="1">
    <citation type="journal article" date="2016" name="C (Basel)">
        <title>Selective Growth of and Electricity Production by Marine Exoelectrogenic Bacteria in Self-Aggregated Hydrogel of Microbially Reduced Graphene Oxide.</title>
        <authorList>
            <person name="Yoshida N."/>
            <person name="Goto Y."/>
            <person name="Miyata Y."/>
        </authorList>
    </citation>
    <scope>NUCLEOTIDE SEQUENCE [LARGE SCALE GENOMIC DNA]</scope>
    <source>
        <strain evidence="2 3">NIT-T3</strain>
    </source>
</reference>
<dbReference type="Pfam" id="PF01841">
    <property type="entry name" value="Transglut_core"/>
    <property type="match status" value="1"/>
</dbReference>
<sequence>MNYRVVHTTEYLYSDWAGLCHNEARLQPRQLPGQKCLSSVLRIDPPPVDYRERLDFFGNRVAYFAIQSSHERMVVTATSEVAITAEQNLFAFGNEMAWETVRERLRSDHTPESFDALQYTLDSPVVIADGEMLDYAQDSFTAGRPLVEAVSNLMQRIHRDFTYSPGFTTIATPLSEVIAHRRGVCQDFAHFAIGCLRSVGLAARYVSGYIETLPPPGAPRLVGADASHAWFSVYLPDLGWLDFDPTNNQIPREQHITVAWGRDFADVTPLKGVAFGGGQHKLQVSVDVAPID</sequence>
<dbReference type="Pfam" id="PF08379">
    <property type="entry name" value="Bact_transglu_N"/>
    <property type="match status" value="1"/>
</dbReference>
<evidence type="ECO:0000313" key="3">
    <source>
        <dbReference type="Proteomes" id="UP001319827"/>
    </source>
</evidence>
<reference evidence="2 3" key="2">
    <citation type="journal article" date="2021" name="Int. J. Syst. Evol. Microbiol.">
        <title>Isolation and Polyphasic Characterization of Desulfuromonas versatilis sp. Nov., an Electrogenic Bacteria Capable of Versatile Metabolism Isolated from a Graphene Oxide-Reducing Enrichment Culture.</title>
        <authorList>
            <person name="Xie L."/>
            <person name="Yoshida N."/>
            <person name="Ishii S."/>
            <person name="Meng L."/>
        </authorList>
    </citation>
    <scope>NUCLEOTIDE SEQUENCE [LARGE SCALE GENOMIC DNA]</scope>
    <source>
        <strain evidence="2 3">NIT-T3</strain>
    </source>
</reference>
<accession>A0ABN6E8U4</accession>
<keyword evidence="3" id="KW-1185">Reference proteome</keyword>
<evidence type="ECO:0000313" key="2">
    <source>
        <dbReference type="EMBL" id="BCR07016.1"/>
    </source>
</evidence>
<dbReference type="InterPro" id="IPR002931">
    <property type="entry name" value="Transglutaminase-like"/>
</dbReference>
<protein>
    <submittedName>
        <fullName evidence="2">Transglutaminase</fullName>
    </submittedName>
</protein>
<dbReference type="Proteomes" id="UP001319827">
    <property type="component" value="Chromosome"/>
</dbReference>
<dbReference type="Gene3D" id="3.10.620.30">
    <property type="match status" value="1"/>
</dbReference>
<proteinExistence type="predicted"/>
<gene>
    <name evidence="2" type="ORF">DESUT3_40850</name>
</gene>
<dbReference type="InterPro" id="IPR013589">
    <property type="entry name" value="Bac_transglu_N"/>
</dbReference>
<evidence type="ECO:0000259" key="1">
    <source>
        <dbReference type="SMART" id="SM00460"/>
    </source>
</evidence>
<name>A0ABN6E8U4_9BACT</name>
<dbReference type="SMART" id="SM00460">
    <property type="entry name" value="TGc"/>
    <property type="match status" value="1"/>
</dbReference>
<dbReference type="PANTHER" id="PTHR33490:SF7">
    <property type="entry name" value="BLR2979 PROTEIN"/>
    <property type="match status" value="1"/>
</dbReference>
<organism evidence="2 3">
    <name type="scientific">Desulfuromonas versatilis</name>
    <dbReference type="NCBI Taxonomy" id="2802975"/>
    <lineage>
        <taxon>Bacteria</taxon>
        <taxon>Pseudomonadati</taxon>
        <taxon>Thermodesulfobacteriota</taxon>
        <taxon>Desulfuromonadia</taxon>
        <taxon>Desulfuromonadales</taxon>
        <taxon>Desulfuromonadaceae</taxon>
        <taxon>Desulfuromonas</taxon>
    </lineage>
</organism>
<feature type="domain" description="Transglutaminase-like" evidence="1">
    <location>
        <begin position="177"/>
        <end position="247"/>
    </location>
</feature>